<dbReference type="Proteomes" id="UP000531561">
    <property type="component" value="Unassembled WGS sequence"/>
</dbReference>
<organism evidence="1 2">
    <name type="scientific">Botrytis fragariae</name>
    <dbReference type="NCBI Taxonomy" id="1964551"/>
    <lineage>
        <taxon>Eukaryota</taxon>
        <taxon>Fungi</taxon>
        <taxon>Dikarya</taxon>
        <taxon>Ascomycota</taxon>
        <taxon>Pezizomycotina</taxon>
        <taxon>Leotiomycetes</taxon>
        <taxon>Helotiales</taxon>
        <taxon>Sclerotiniaceae</taxon>
        <taxon>Botrytis</taxon>
    </lineage>
</organism>
<name>A0A8H6EE57_9HELO</name>
<evidence type="ECO:0000313" key="2">
    <source>
        <dbReference type="Proteomes" id="UP000531561"/>
    </source>
</evidence>
<dbReference type="RefSeq" id="XP_037187825.1">
    <property type="nucleotide sequence ID" value="XM_037342167.1"/>
</dbReference>
<evidence type="ECO:0000313" key="1">
    <source>
        <dbReference type="EMBL" id="KAF5868876.1"/>
    </source>
</evidence>
<comment type="caution">
    <text evidence="1">The sequence shown here is derived from an EMBL/GenBank/DDBJ whole genome shotgun (WGS) entry which is preliminary data.</text>
</comment>
<dbReference type="AlphaFoldDB" id="A0A8H6EE57"/>
<keyword evidence="2" id="KW-1185">Reference proteome</keyword>
<accession>A0A8H6EE57</accession>
<gene>
    <name evidence="1" type="ORF">Bfra_011841</name>
</gene>
<dbReference type="GeneID" id="59265859"/>
<sequence>MYERCHHKIKFHSLPVLHTHPYMNYKFGREWLSHSTLSSNKGTLSWLMYGILGWWIQVSYSGKNPERDLLWNEVPDGLMQTTRTRA</sequence>
<dbReference type="EMBL" id="JABFCT010000019">
    <property type="protein sequence ID" value="KAF5868876.1"/>
    <property type="molecule type" value="Genomic_DNA"/>
</dbReference>
<protein>
    <submittedName>
        <fullName evidence="1">Uncharacterized protein</fullName>
    </submittedName>
</protein>
<reference evidence="1 2" key="1">
    <citation type="journal article" date="2020" name="Phytopathology">
        <title>A high-quality genome resource of Botrytis fragariae, a new and rapidly spreading fungal pathogen causing strawberry gray mold in the U.S.A.</title>
        <authorList>
            <person name="Wu Y."/>
            <person name="Saski C.A."/>
            <person name="Schnabel G."/>
            <person name="Xiao S."/>
            <person name="Hu M."/>
        </authorList>
    </citation>
    <scope>NUCLEOTIDE SEQUENCE [LARGE SCALE GENOMIC DNA]</scope>
    <source>
        <strain evidence="1 2">BVB16</strain>
    </source>
</reference>
<proteinExistence type="predicted"/>